<protein>
    <recommendedName>
        <fullName evidence="8">XPG-I domain-containing protein</fullName>
    </recommendedName>
</protein>
<dbReference type="InterPro" id="IPR006085">
    <property type="entry name" value="XPG_DNA_repair_N"/>
</dbReference>
<dbReference type="GO" id="GO:0006281">
    <property type="term" value="P:DNA repair"/>
    <property type="evidence" value="ECO:0007669"/>
    <property type="project" value="UniProtKB-ARBA"/>
</dbReference>
<dbReference type="CDD" id="cd09870">
    <property type="entry name" value="PIN_YEN1"/>
    <property type="match status" value="1"/>
</dbReference>
<dbReference type="CDD" id="cd09906">
    <property type="entry name" value="H3TH_YEN1"/>
    <property type="match status" value="1"/>
</dbReference>
<dbReference type="Pfam" id="PF00867">
    <property type="entry name" value="XPG_I"/>
    <property type="match status" value="1"/>
</dbReference>
<evidence type="ECO:0008006" key="8">
    <source>
        <dbReference type="Google" id="ProtNLM"/>
    </source>
</evidence>
<feature type="domain" description="XPG N-terminal" evidence="5">
    <location>
        <begin position="1"/>
        <end position="95"/>
    </location>
</feature>
<dbReference type="SMART" id="SM00485">
    <property type="entry name" value="XPGN"/>
    <property type="match status" value="1"/>
</dbReference>
<dbReference type="Pfam" id="PF00752">
    <property type="entry name" value="XPG_N"/>
    <property type="match status" value="1"/>
</dbReference>
<accession>A0AAN7VS55</accession>
<feature type="compositionally biased region" description="Low complexity" evidence="3">
    <location>
        <begin position="969"/>
        <end position="984"/>
    </location>
</feature>
<evidence type="ECO:0000313" key="6">
    <source>
        <dbReference type="EMBL" id="KAK5699046.1"/>
    </source>
</evidence>
<evidence type="ECO:0000256" key="2">
    <source>
        <dbReference type="ARBA" id="ARBA00022801"/>
    </source>
</evidence>
<feature type="compositionally biased region" description="Basic and acidic residues" evidence="3">
    <location>
        <begin position="605"/>
        <end position="617"/>
    </location>
</feature>
<dbReference type="Gene3D" id="3.40.50.1010">
    <property type="entry name" value="5'-nuclease"/>
    <property type="match status" value="2"/>
</dbReference>
<feature type="compositionally biased region" description="Acidic residues" evidence="3">
    <location>
        <begin position="843"/>
        <end position="856"/>
    </location>
</feature>
<dbReference type="SMART" id="SM00484">
    <property type="entry name" value="XPGI"/>
    <property type="match status" value="1"/>
</dbReference>
<dbReference type="SUPFAM" id="SSF88723">
    <property type="entry name" value="PIN domain-like"/>
    <property type="match status" value="1"/>
</dbReference>
<organism evidence="6 7">
    <name type="scientific">Elasticomyces elasticus</name>
    <dbReference type="NCBI Taxonomy" id="574655"/>
    <lineage>
        <taxon>Eukaryota</taxon>
        <taxon>Fungi</taxon>
        <taxon>Dikarya</taxon>
        <taxon>Ascomycota</taxon>
        <taxon>Pezizomycotina</taxon>
        <taxon>Dothideomycetes</taxon>
        <taxon>Dothideomycetidae</taxon>
        <taxon>Mycosphaerellales</taxon>
        <taxon>Teratosphaeriaceae</taxon>
        <taxon>Elasticomyces</taxon>
    </lineage>
</organism>
<evidence type="ECO:0000313" key="7">
    <source>
        <dbReference type="Proteomes" id="UP001310594"/>
    </source>
</evidence>
<dbReference type="InterPro" id="IPR029060">
    <property type="entry name" value="PIN-like_dom_sf"/>
</dbReference>
<feature type="region of interest" description="Disordered" evidence="3">
    <location>
        <begin position="497"/>
        <end position="535"/>
    </location>
</feature>
<proteinExistence type="predicted"/>
<dbReference type="GO" id="GO:0017108">
    <property type="term" value="F:5'-flap endonuclease activity"/>
    <property type="evidence" value="ECO:0007669"/>
    <property type="project" value="TreeGrafter"/>
</dbReference>
<feature type="region of interest" description="Disordered" evidence="3">
    <location>
        <begin position="603"/>
        <end position="660"/>
    </location>
</feature>
<feature type="compositionally biased region" description="Acidic residues" evidence="3">
    <location>
        <begin position="883"/>
        <end position="892"/>
    </location>
</feature>
<feature type="domain" description="XPG-I" evidence="4">
    <location>
        <begin position="112"/>
        <end position="195"/>
    </location>
</feature>
<dbReference type="Gene3D" id="1.10.150.20">
    <property type="entry name" value="5' to 3' exonuclease, C-terminal subdomain"/>
    <property type="match status" value="1"/>
</dbReference>
<dbReference type="FunFam" id="3.40.50.1010:FF:000037">
    <property type="entry name" value="Rad2-like endonuclease, putative (AFU_orthologue AFUA_3G13260)"/>
    <property type="match status" value="1"/>
</dbReference>
<keyword evidence="2" id="KW-0378">Hydrolase</keyword>
<dbReference type="GO" id="GO:0008821">
    <property type="term" value="F:crossover junction DNA endonuclease activity"/>
    <property type="evidence" value="ECO:0007669"/>
    <property type="project" value="InterPro"/>
</dbReference>
<dbReference type="Proteomes" id="UP001310594">
    <property type="component" value="Unassembled WGS sequence"/>
</dbReference>
<dbReference type="InterPro" id="IPR006086">
    <property type="entry name" value="XPG-I_dom"/>
</dbReference>
<comment type="caution">
    <text evidence="6">The sequence shown here is derived from an EMBL/GenBank/DDBJ whole genome shotgun (WGS) entry which is preliminary data.</text>
</comment>
<dbReference type="SUPFAM" id="SSF47807">
    <property type="entry name" value="5' to 3' exonuclease, C-terminal subdomain"/>
    <property type="match status" value="1"/>
</dbReference>
<feature type="compositionally biased region" description="Low complexity" evidence="3">
    <location>
        <begin position="418"/>
        <end position="434"/>
    </location>
</feature>
<feature type="region of interest" description="Disordered" evidence="3">
    <location>
        <begin position="875"/>
        <end position="1008"/>
    </location>
</feature>
<feature type="compositionally biased region" description="Polar residues" evidence="3">
    <location>
        <begin position="733"/>
        <end position="742"/>
    </location>
</feature>
<feature type="compositionally biased region" description="Basic residues" evidence="3">
    <location>
        <begin position="509"/>
        <end position="525"/>
    </location>
</feature>
<dbReference type="InterPro" id="IPR036279">
    <property type="entry name" value="5-3_exonuclease_C_sf"/>
</dbReference>
<reference evidence="6" key="1">
    <citation type="submission" date="2023-08" db="EMBL/GenBank/DDBJ databases">
        <title>Black Yeasts Isolated from many extreme environments.</title>
        <authorList>
            <person name="Coleine C."/>
            <person name="Stajich J.E."/>
            <person name="Selbmann L."/>
        </authorList>
    </citation>
    <scope>NUCLEOTIDE SEQUENCE</scope>
    <source>
        <strain evidence="6">CCFEE 5810</strain>
    </source>
</reference>
<dbReference type="Pfam" id="PF18380">
    <property type="entry name" value="GEN1_C"/>
    <property type="match status" value="1"/>
</dbReference>
<evidence type="ECO:0000259" key="5">
    <source>
        <dbReference type="SMART" id="SM00485"/>
    </source>
</evidence>
<dbReference type="PRINTS" id="PR00853">
    <property type="entry name" value="XPGRADSUPER"/>
</dbReference>
<dbReference type="InterPro" id="IPR006084">
    <property type="entry name" value="XPG/Rad2"/>
</dbReference>
<feature type="region of interest" description="Disordered" evidence="3">
    <location>
        <begin position="679"/>
        <end position="856"/>
    </location>
</feature>
<dbReference type="EMBL" id="JAVRQU010000009">
    <property type="protein sequence ID" value="KAK5699046.1"/>
    <property type="molecule type" value="Genomic_DNA"/>
</dbReference>
<feature type="region of interest" description="Disordered" evidence="3">
    <location>
        <begin position="550"/>
        <end position="582"/>
    </location>
</feature>
<name>A0AAN7VS55_9PEZI</name>
<evidence type="ECO:0000256" key="3">
    <source>
        <dbReference type="SAM" id="MobiDB-lite"/>
    </source>
</evidence>
<dbReference type="InterPro" id="IPR041177">
    <property type="entry name" value="GEN1_C"/>
</dbReference>
<feature type="compositionally biased region" description="Pro residues" evidence="3">
    <location>
        <begin position="934"/>
        <end position="943"/>
    </location>
</feature>
<keyword evidence="1" id="KW-0540">Nuclease</keyword>
<evidence type="ECO:0000256" key="1">
    <source>
        <dbReference type="ARBA" id="ARBA00022722"/>
    </source>
</evidence>
<dbReference type="InterPro" id="IPR037316">
    <property type="entry name" value="Yen1_H3TH"/>
</dbReference>
<dbReference type="PANTHER" id="PTHR11081">
    <property type="entry name" value="FLAP ENDONUCLEASE FAMILY MEMBER"/>
    <property type="match status" value="1"/>
</dbReference>
<evidence type="ECO:0000259" key="4">
    <source>
        <dbReference type="SMART" id="SM00484"/>
    </source>
</evidence>
<dbReference type="PANTHER" id="PTHR11081:SF75">
    <property type="entry name" value="ENDONUCLEASE, PUTATIVE (AFU_ORTHOLOGUE AFUA_3G13260)-RELATED"/>
    <property type="match status" value="1"/>
</dbReference>
<dbReference type="AlphaFoldDB" id="A0AAN7VS55"/>
<gene>
    <name evidence="6" type="ORF">LTR97_006695</name>
</gene>
<sequence length="1073" mass="116622">MGIHGLLKELGPPPRHSLATLSATHYTTLSRPLVLAIDISIWLFQIQSGKGGSNPALRTFYYRLLRLLSLNINPLFVFDGPNKPLFKRNKKVGGPGVKVASVPEFLAKQLLKEFGFPWHVAPGEAEAECALLQREGIADAVLSEDVDTLMFGSGVTYRDWRAEGANRGSKAPTHVSVYREQETRERSRGVAKEGMILVALMSGGDYLPEGIPGCGPKVACDAARAGFGAELCALGRNDTAGLKEWKQRLEQEIRTNASKFFSRKNPSFNMPEGFPNKEVLGYYTHPCVSNADKLARLRAALRWDQPIDFPALRTFAADAFDWRCVGGAKKFIKNLAPALLVREMRRRGDCIDDGDDIEAREAEEKQVIGNIHGKRNHATVDEEMELRVSFVPANFVPIDLSLEDEDDEFIPAGGVVEANSEAESESASLPPSSAVQGEDEEDDAEPAKKRRVIKPFDPDQPEKIWVLRTWVQTGCPILVEEYEASFRDPKAFFKQRRAAKDAGQSTNIHAKKGPAKASSKSKKKGAVSSSQMPVENALTRYATQVTKAGVEREPLKQQSSSQENAQRAKGSAGTQRKEQVNEASLVSSGFKLASTQIPASLLEQLAREEEREARQNPEYDVVDLSADTPMTSMNVPARQKGGRASTGVAVSAKPASSDDLSGIIDFSATARPRPFAAFARSTTLPPSSAPIATAKSLVKARPNPKVKPNLQDTPPRRKRRSQELSSPGPPPSSQRTITNYWSPSPRKPLNGPLFVDLVSSSPAKLTSRPRSLTPTPPNLRKVFVRSPEPTLPAPSFRLADDDEDDDLPSAFSPGKLPNTVTKRRRKGPLRRWQTAPVSGGVDEAPEVGLEQENEEDVGDTLDAIDLAFSPVTARVRGGGGFLVDDEGHESEEELPRPSSFITSMGRLRAEKASLPPLSKPVIARKGTEQHKPSPSYPPPPPTANPDTLSMIPAAAAAKPRSKVKPSKPVPTITRPTTIQRISPRQSTSRPSIAAPTRRSPRQAQKVQKKKAFLLRQSLEGAWKEVDAETIDISGDGSGWKMSGGRAAIVGSSTATGSKAFRKSGVEVLDMTGA</sequence>
<feature type="compositionally biased region" description="Polar residues" evidence="3">
    <location>
        <begin position="556"/>
        <end position="565"/>
    </location>
</feature>
<feature type="region of interest" description="Disordered" evidence="3">
    <location>
        <begin position="418"/>
        <end position="455"/>
    </location>
</feature>